<dbReference type="Pfam" id="PF00168">
    <property type="entry name" value="C2"/>
    <property type="match status" value="1"/>
</dbReference>
<protein>
    <recommendedName>
        <fullName evidence="6">PDZ domain-containing protein</fullName>
    </recommendedName>
</protein>
<dbReference type="PANTHER" id="PTHR46848:SF1">
    <property type="entry name" value="REGULATOR OF G-PROTEIN SIGNALING 3"/>
    <property type="match status" value="1"/>
</dbReference>
<evidence type="ECO:0000259" key="3">
    <source>
        <dbReference type="PROSITE" id="PS50106"/>
    </source>
</evidence>
<dbReference type="PANTHER" id="PTHR46848">
    <property type="entry name" value="REGULATOR OF G-PROTEIN SIGNALING 3"/>
    <property type="match status" value="1"/>
</dbReference>
<dbReference type="InterPro" id="IPR036034">
    <property type="entry name" value="PDZ_sf"/>
</dbReference>
<evidence type="ECO:0000259" key="2">
    <source>
        <dbReference type="PROSITE" id="PS50004"/>
    </source>
</evidence>
<feature type="compositionally biased region" description="Polar residues" evidence="1">
    <location>
        <begin position="310"/>
        <end position="323"/>
    </location>
</feature>
<accession>A0A182WAV8</accession>
<reference evidence="4" key="2">
    <citation type="submission" date="2020-05" db="UniProtKB">
        <authorList>
            <consortium name="EnsemblMetazoa"/>
        </authorList>
    </citation>
    <scope>IDENTIFICATION</scope>
    <source>
        <strain evidence="4">MINIMUS1</strain>
    </source>
</reference>
<sequence length="1011" mass="110081">MLKWTVTKRSEANAKSVLPQDKMLLQQRQHARRSLGALSERLATVTTDGAVNGGTRNRKVRRSLGGPVREVCANYDKENQCITSTPHPATGRTVGSPYSMALRDVSNITPNTTPQNRKRPLAISPVSSGLKRKEHVESVRETYATTLPTFDIEYSPCGVKDVPFLALRGLGLTEFDKPGRYFAPDEEVPSAKRMKTFTKPLSIVEDLPVQPAADKLNPCLTPLSSRLSELRFNKINFKRPHAVGKAHSSLPKPAPPPPPPSSIETMDDSELSLNSSEMGDLTLDKMIDAILESAKKDSRWATPRPKRSLSVKSKQSKGSSPTYTPADDPAADLYLGQRCPPQMLRQDGERTIILEETVSHINEREVKTPDTKQEQHCTGSRATAKLDYVRQSLKRCVAASPLEAACHLRRQKAVRRKHKLEGAGNSAKQGTEQNGATEPEDCQPGSPETPYVLCNQSKLSQLNVMQTPVRDDHVRMEPENPLHQILSANATPDIRSTDLQGTSTPTTGGSIEKSRKCLTFSPTLSEDSMEKRRSVASSTNSRCFRTSTLAGSTIRGTLELSIYVEQDRRLHVHVIRCKELQRNTSTGSTAGSNAINAYVKVALINLGACPTSQTELGFQRTTVHRNSSNPCYDQRFQFEIQPNDERRLQLAVWHRDREYKRSEFLGCMSFPIKNVTALGINGAYRLQPQSCLTNPTTPILETMCENSQSSMEELMNAEDSSSAKATSTVTSTTVSLAAGATGGTTGHAGGEQISLSKKAIHQRDADENLFLRFLELDPSPDASLTIGTGGGSQTTPATPRRSSVSAASGPLKPMTGATSSGRTPFTITKRLARTGDRGFGFSIVWTHPPRVEKVETGLSADRAGILPGDYVVFVDKHNVVTMPEQDVLNLIRTQGNSLLLEIFRRPQSSVGQQQQQNRTNGLRNMTAGLALTANLAGITNSTGNITSLNVSTGGGLAQPDEGEPFARTSPSPFGVARSSTACSNISIETAKRKLHLPQVTFSKEVGKGVLV</sequence>
<dbReference type="SMART" id="SM00239">
    <property type="entry name" value="C2"/>
    <property type="match status" value="1"/>
</dbReference>
<dbReference type="EnsemblMetazoa" id="AMIN007486-RA">
    <property type="protein sequence ID" value="AMIN007486-PA"/>
    <property type="gene ID" value="AMIN007486"/>
</dbReference>
<feature type="region of interest" description="Disordered" evidence="1">
    <location>
        <begin position="782"/>
        <end position="823"/>
    </location>
</feature>
<dbReference type="SUPFAM" id="SSF50156">
    <property type="entry name" value="PDZ domain-like"/>
    <property type="match status" value="1"/>
</dbReference>
<feature type="domain" description="C2" evidence="2">
    <location>
        <begin position="554"/>
        <end position="687"/>
    </location>
</feature>
<evidence type="ECO:0008006" key="6">
    <source>
        <dbReference type="Google" id="ProtNLM"/>
    </source>
</evidence>
<dbReference type="PROSITE" id="PS50106">
    <property type="entry name" value="PDZ"/>
    <property type="match status" value="1"/>
</dbReference>
<keyword evidence="5" id="KW-1185">Reference proteome</keyword>
<feature type="region of interest" description="Disordered" evidence="1">
    <location>
        <begin position="415"/>
        <end position="450"/>
    </location>
</feature>
<evidence type="ECO:0000313" key="5">
    <source>
        <dbReference type="Proteomes" id="UP000075920"/>
    </source>
</evidence>
<feature type="compositionally biased region" description="Polar residues" evidence="1">
    <location>
        <begin position="793"/>
        <end position="806"/>
    </location>
</feature>
<dbReference type="AlphaFoldDB" id="A0A182WAV8"/>
<evidence type="ECO:0000313" key="4">
    <source>
        <dbReference type="EnsemblMetazoa" id="AMIN007486-PA"/>
    </source>
</evidence>
<dbReference type="Gene3D" id="2.30.42.10">
    <property type="match status" value="1"/>
</dbReference>
<dbReference type="InterPro" id="IPR001478">
    <property type="entry name" value="PDZ"/>
</dbReference>
<reference evidence="5" key="1">
    <citation type="submission" date="2013-03" db="EMBL/GenBank/DDBJ databases">
        <title>The Genome Sequence of Anopheles minimus MINIMUS1.</title>
        <authorList>
            <consortium name="The Broad Institute Genomics Platform"/>
            <person name="Neafsey D.E."/>
            <person name="Walton C."/>
            <person name="Walker B."/>
            <person name="Young S.K."/>
            <person name="Zeng Q."/>
            <person name="Gargeya S."/>
            <person name="Fitzgerald M."/>
            <person name="Haas B."/>
            <person name="Abouelleil A."/>
            <person name="Allen A.W."/>
            <person name="Alvarado L."/>
            <person name="Arachchi H.M."/>
            <person name="Berlin A.M."/>
            <person name="Chapman S.B."/>
            <person name="Gainer-Dewar J."/>
            <person name="Goldberg J."/>
            <person name="Griggs A."/>
            <person name="Gujja S."/>
            <person name="Hansen M."/>
            <person name="Howarth C."/>
            <person name="Imamovic A."/>
            <person name="Ireland A."/>
            <person name="Larimer J."/>
            <person name="McCowan C."/>
            <person name="Murphy C."/>
            <person name="Pearson M."/>
            <person name="Poon T.W."/>
            <person name="Priest M."/>
            <person name="Roberts A."/>
            <person name="Saif S."/>
            <person name="Shea T."/>
            <person name="Sisk P."/>
            <person name="Sykes S."/>
            <person name="Wortman J."/>
            <person name="Nusbaum C."/>
            <person name="Birren B."/>
        </authorList>
    </citation>
    <scope>NUCLEOTIDE SEQUENCE [LARGE SCALE GENOMIC DNA]</scope>
    <source>
        <strain evidence="5">MINIMUS1</strain>
    </source>
</reference>
<feature type="domain" description="PDZ" evidence="3">
    <location>
        <begin position="828"/>
        <end position="906"/>
    </location>
</feature>
<feature type="compositionally biased region" description="Pro residues" evidence="1">
    <location>
        <begin position="252"/>
        <end position="261"/>
    </location>
</feature>
<dbReference type="VEuPathDB" id="VectorBase:AMIN007486"/>
<evidence type="ECO:0000256" key="1">
    <source>
        <dbReference type="SAM" id="MobiDB-lite"/>
    </source>
</evidence>
<dbReference type="InterPro" id="IPR035892">
    <property type="entry name" value="C2_domain_sf"/>
</dbReference>
<dbReference type="GO" id="GO:0005634">
    <property type="term" value="C:nucleus"/>
    <property type="evidence" value="ECO:0007669"/>
    <property type="project" value="TreeGrafter"/>
</dbReference>
<dbReference type="InterPro" id="IPR032057">
    <property type="entry name" value="DUF4799"/>
</dbReference>
<dbReference type="GO" id="GO:0005886">
    <property type="term" value="C:plasma membrane"/>
    <property type="evidence" value="ECO:0007669"/>
    <property type="project" value="TreeGrafter"/>
</dbReference>
<organism evidence="4 5">
    <name type="scientific">Anopheles minimus</name>
    <dbReference type="NCBI Taxonomy" id="112268"/>
    <lineage>
        <taxon>Eukaryota</taxon>
        <taxon>Metazoa</taxon>
        <taxon>Ecdysozoa</taxon>
        <taxon>Arthropoda</taxon>
        <taxon>Hexapoda</taxon>
        <taxon>Insecta</taxon>
        <taxon>Pterygota</taxon>
        <taxon>Neoptera</taxon>
        <taxon>Endopterygota</taxon>
        <taxon>Diptera</taxon>
        <taxon>Nematocera</taxon>
        <taxon>Culicoidea</taxon>
        <taxon>Culicidae</taxon>
        <taxon>Anophelinae</taxon>
        <taxon>Anopheles</taxon>
    </lineage>
</organism>
<dbReference type="STRING" id="112268.A0A182WAV8"/>
<name>A0A182WAV8_9DIPT</name>
<dbReference type="PROSITE" id="PS50004">
    <property type="entry name" value="C2"/>
    <property type="match status" value="1"/>
</dbReference>
<feature type="compositionally biased region" description="Polar residues" evidence="1">
    <location>
        <begin position="497"/>
        <end position="509"/>
    </location>
</feature>
<feature type="region of interest" description="Disordered" evidence="1">
    <location>
        <begin position="243"/>
        <end position="272"/>
    </location>
</feature>
<dbReference type="Gene3D" id="2.60.40.150">
    <property type="entry name" value="C2 domain"/>
    <property type="match status" value="1"/>
</dbReference>
<dbReference type="Pfam" id="PF00595">
    <property type="entry name" value="PDZ"/>
    <property type="match status" value="1"/>
</dbReference>
<feature type="compositionally biased region" description="Polar residues" evidence="1">
    <location>
        <begin position="426"/>
        <end position="436"/>
    </location>
</feature>
<dbReference type="Pfam" id="PF16056">
    <property type="entry name" value="DUF4799"/>
    <property type="match status" value="1"/>
</dbReference>
<dbReference type="SMART" id="SM00228">
    <property type="entry name" value="PDZ"/>
    <property type="match status" value="1"/>
</dbReference>
<proteinExistence type="predicted"/>
<dbReference type="InterPro" id="IPR000008">
    <property type="entry name" value="C2_dom"/>
</dbReference>
<dbReference type="Proteomes" id="UP000075920">
    <property type="component" value="Unassembled WGS sequence"/>
</dbReference>
<feature type="region of interest" description="Disordered" evidence="1">
    <location>
        <begin position="494"/>
        <end position="513"/>
    </location>
</feature>
<feature type="region of interest" description="Disordered" evidence="1">
    <location>
        <begin position="297"/>
        <end position="334"/>
    </location>
</feature>
<dbReference type="SUPFAM" id="SSF49562">
    <property type="entry name" value="C2 domain (Calcium/lipid-binding domain, CaLB)"/>
    <property type="match status" value="1"/>
</dbReference>